<dbReference type="PANTHER" id="PTHR43546">
    <property type="entry name" value="UPF0173 METAL-DEPENDENT HYDROLASE MJ1163-RELATED"/>
    <property type="match status" value="1"/>
</dbReference>
<feature type="domain" description="Metallo-beta-lactamase" evidence="2">
    <location>
        <begin position="28"/>
        <end position="227"/>
    </location>
</feature>
<keyword evidence="1 3" id="KW-0378">Hydrolase</keyword>
<evidence type="ECO:0000313" key="3">
    <source>
        <dbReference type="EMBL" id="KAL2785599.1"/>
    </source>
</evidence>
<dbReference type="EMBL" id="JBFTWV010000140">
    <property type="protein sequence ID" value="KAL2785599.1"/>
    <property type="molecule type" value="Genomic_DNA"/>
</dbReference>
<accession>A0ABR4FQR4</accession>
<dbReference type="GO" id="GO:0016787">
    <property type="term" value="F:hydrolase activity"/>
    <property type="evidence" value="ECO:0007669"/>
    <property type="project" value="UniProtKB-KW"/>
</dbReference>
<reference evidence="3 4" key="1">
    <citation type="submission" date="2024-07" db="EMBL/GenBank/DDBJ databases">
        <title>Section-level genome sequencing and comparative genomics of Aspergillus sections Usti and Cavernicolus.</title>
        <authorList>
            <consortium name="Lawrence Berkeley National Laboratory"/>
            <person name="Nybo J.L."/>
            <person name="Vesth T.C."/>
            <person name="Theobald S."/>
            <person name="Frisvad J.C."/>
            <person name="Larsen T.O."/>
            <person name="Kjaerboelling I."/>
            <person name="Rothschild-Mancinelli K."/>
            <person name="Lyhne E.K."/>
            <person name="Kogle M.E."/>
            <person name="Barry K."/>
            <person name="Clum A."/>
            <person name="Na H."/>
            <person name="Ledsgaard L."/>
            <person name="Lin J."/>
            <person name="Lipzen A."/>
            <person name="Kuo A."/>
            <person name="Riley R."/>
            <person name="Mondo S."/>
            <person name="Labutti K."/>
            <person name="Haridas S."/>
            <person name="Pangalinan J."/>
            <person name="Salamov A.A."/>
            <person name="Simmons B.A."/>
            <person name="Magnuson J.K."/>
            <person name="Chen J."/>
            <person name="Drula E."/>
            <person name="Henrissat B."/>
            <person name="Wiebenga A."/>
            <person name="Lubbers R.J."/>
            <person name="Gomes A.C."/>
            <person name="Makela M.R."/>
            <person name="Stajich J."/>
            <person name="Grigoriev I.V."/>
            <person name="Mortensen U.H."/>
            <person name="De Vries R.P."/>
            <person name="Baker S.E."/>
            <person name="Andersen M.R."/>
        </authorList>
    </citation>
    <scope>NUCLEOTIDE SEQUENCE [LARGE SCALE GENOMIC DNA]</scope>
    <source>
        <strain evidence="3 4">CBS 209.92</strain>
    </source>
</reference>
<dbReference type="InterPro" id="IPR036866">
    <property type="entry name" value="RibonucZ/Hydroxyglut_hydro"/>
</dbReference>
<dbReference type="Pfam" id="PF12706">
    <property type="entry name" value="Lactamase_B_2"/>
    <property type="match status" value="1"/>
</dbReference>
<organism evidence="3 4">
    <name type="scientific">Aspergillus keveii</name>
    <dbReference type="NCBI Taxonomy" id="714993"/>
    <lineage>
        <taxon>Eukaryota</taxon>
        <taxon>Fungi</taxon>
        <taxon>Dikarya</taxon>
        <taxon>Ascomycota</taxon>
        <taxon>Pezizomycotina</taxon>
        <taxon>Eurotiomycetes</taxon>
        <taxon>Eurotiomycetidae</taxon>
        <taxon>Eurotiales</taxon>
        <taxon>Aspergillaceae</taxon>
        <taxon>Aspergillus</taxon>
        <taxon>Aspergillus subgen. Nidulantes</taxon>
    </lineage>
</organism>
<evidence type="ECO:0000256" key="1">
    <source>
        <dbReference type="ARBA" id="ARBA00022801"/>
    </source>
</evidence>
<evidence type="ECO:0000313" key="4">
    <source>
        <dbReference type="Proteomes" id="UP001610563"/>
    </source>
</evidence>
<protein>
    <submittedName>
        <fullName evidence="3">Zn-dependent hydrolases of the beta-lactamase protein</fullName>
    </submittedName>
</protein>
<sequence length="265" mass="28925">MASTWNSSLTITHIGTATAIIDIGGIKFLTDPFFSAAGNQWDLGIILLKNSVTPAFAIENLPPIDAVLLSHEDHPDNLDEVGRRILDGRHVLTTPDGASKLAPRPGVRAIQPWETITWTIGGKDFDVTGTPCKHLPGGECTGFVITNEDFGIALNGKPNAIYISGDTVYIEEFKQIAEKWNVLVTVLHFGKAEVETPEGPLQLTLDGKQGAQLFREIGAEILVPVHFDSWAHFSQQGDALKKELQDEGVWEQVLWLEPGKATKVL</sequence>
<dbReference type="InterPro" id="IPR001279">
    <property type="entry name" value="Metallo-B-lactamas"/>
</dbReference>
<dbReference type="Gene3D" id="3.60.15.10">
    <property type="entry name" value="Ribonuclease Z/Hydroxyacylglutathione hydrolase-like"/>
    <property type="match status" value="1"/>
</dbReference>
<dbReference type="InterPro" id="IPR050114">
    <property type="entry name" value="UPF0173_UPF0282_UlaG_hydrolase"/>
</dbReference>
<keyword evidence="4" id="KW-1185">Reference proteome</keyword>
<dbReference type="SUPFAM" id="SSF56281">
    <property type="entry name" value="Metallo-hydrolase/oxidoreductase"/>
    <property type="match status" value="1"/>
</dbReference>
<gene>
    <name evidence="3" type="ORF">BJX66DRAFT_314511</name>
</gene>
<proteinExistence type="predicted"/>
<evidence type="ECO:0000259" key="2">
    <source>
        <dbReference type="Pfam" id="PF12706"/>
    </source>
</evidence>
<dbReference type="Proteomes" id="UP001610563">
    <property type="component" value="Unassembled WGS sequence"/>
</dbReference>
<comment type="caution">
    <text evidence="3">The sequence shown here is derived from an EMBL/GenBank/DDBJ whole genome shotgun (WGS) entry which is preliminary data.</text>
</comment>
<name>A0ABR4FQR4_9EURO</name>
<dbReference type="PANTHER" id="PTHR43546:SF9">
    <property type="entry name" value="L-ASCORBATE-6-PHOSPHATE LACTONASE ULAG-RELATED"/>
    <property type="match status" value="1"/>
</dbReference>